<proteinExistence type="predicted"/>
<dbReference type="Pfam" id="PF02826">
    <property type="entry name" value="2-Hacid_dh_C"/>
    <property type="match status" value="1"/>
</dbReference>
<keyword evidence="1" id="KW-0560">Oxidoreductase</keyword>
<dbReference type="InterPro" id="IPR036291">
    <property type="entry name" value="NAD(P)-bd_dom_sf"/>
</dbReference>
<dbReference type="SUPFAM" id="SSF51735">
    <property type="entry name" value="NAD(P)-binding Rossmann-fold domains"/>
    <property type="match status" value="1"/>
</dbReference>
<dbReference type="Gene3D" id="3.40.50.720">
    <property type="entry name" value="NAD(P)-binding Rossmann-like Domain"/>
    <property type="match status" value="2"/>
</dbReference>
<dbReference type="Proteomes" id="UP001596047">
    <property type="component" value="Unassembled WGS sequence"/>
</dbReference>
<gene>
    <name evidence="3" type="ORF">ACFPYJ_26635</name>
</gene>
<evidence type="ECO:0000259" key="2">
    <source>
        <dbReference type="Pfam" id="PF02826"/>
    </source>
</evidence>
<comment type="caution">
    <text evidence="3">The sequence shown here is derived from an EMBL/GenBank/DDBJ whole genome shotgun (WGS) entry which is preliminary data.</text>
</comment>
<organism evidence="3 4">
    <name type="scientific">Paenibacillus solisilvae</name>
    <dbReference type="NCBI Taxonomy" id="2486751"/>
    <lineage>
        <taxon>Bacteria</taxon>
        <taxon>Bacillati</taxon>
        <taxon>Bacillota</taxon>
        <taxon>Bacilli</taxon>
        <taxon>Bacillales</taxon>
        <taxon>Paenibacillaceae</taxon>
        <taxon>Paenibacillus</taxon>
    </lineage>
</organism>
<reference evidence="4" key="1">
    <citation type="journal article" date="2019" name="Int. J. Syst. Evol. Microbiol.">
        <title>The Global Catalogue of Microorganisms (GCM) 10K type strain sequencing project: providing services to taxonomists for standard genome sequencing and annotation.</title>
        <authorList>
            <consortium name="The Broad Institute Genomics Platform"/>
            <consortium name="The Broad Institute Genome Sequencing Center for Infectious Disease"/>
            <person name="Wu L."/>
            <person name="Ma J."/>
        </authorList>
    </citation>
    <scope>NUCLEOTIDE SEQUENCE [LARGE SCALE GENOMIC DNA]</scope>
    <source>
        <strain evidence="4">CGMCC 1.3240</strain>
    </source>
</reference>
<evidence type="ECO:0000256" key="1">
    <source>
        <dbReference type="ARBA" id="ARBA00023002"/>
    </source>
</evidence>
<evidence type="ECO:0000313" key="3">
    <source>
        <dbReference type="EMBL" id="MFC5652632.1"/>
    </source>
</evidence>
<feature type="domain" description="D-isomer specific 2-hydroxyacid dehydrogenase NAD-binding" evidence="2">
    <location>
        <begin position="166"/>
        <end position="319"/>
    </location>
</feature>
<sequence length="343" mass="38241">MRSVIIVHPEFDRTWPFAVERLVELMLNDGAVELIRLEAGSARRASEVVRSPETVTRLICLNADITADCIGRFSSLQDTVIESTFQRAEPAPAIIEVLNERNIRWYTQPTEGFWSQSVSEFALGLTICALRRIPQLHHEIITSTQPWDYDVPGGIGRPGARGFQFGDDNRFANGTVAGKRVRIVGAGNIASRYASFVHMLGADAAAWDPFATEPSFHLAGARKEWHLDKLIADAEIFVPMLPLTEKTRGIITAGHIQALPKGTLVVLATRADICDMKVLRERVLADELSLAADVFDIEPLPVDDPLLGRHNVVHTPHHAGRTKDANYRFVEKLYEQFQPLQHL</sequence>
<name>A0ABW0W382_9BACL</name>
<dbReference type="InterPro" id="IPR006140">
    <property type="entry name" value="D-isomer_DH_NAD-bd"/>
</dbReference>
<keyword evidence="4" id="KW-1185">Reference proteome</keyword>
<dbReference type="PANTHER" id="PTHR10996">
    <property type="entry name" value="2-HYDROXYACID DEHYDROGENASE-RELATED"/>
    <property type="match status" value="1"/>
</dbReference>
<dbReference type="InterPro" id="IPR050223">
    <property type="entry name" value="D-isomer_2-hydroxyacid_DH"/>
</dbReference>
<evidence type="ECO:0000313" key="4">
    <source>
        <dbReference type="Proteomes" id="UP001596047"/>
    </source>
</evidence>
<dbReference type="EMBL" id="JBHSOW010000101">
    <property type="protein sequence ID" value="MFC5652632.1"/>
    <property type="molecule type" value="Genomic_DNA"/>
</dbReference>
<dbReference type="RefSeq" id="WP_379191279.1">
    <property type="nucleotide sequence ID" value="NZ_JBHSOW010000101.1"/>
</dbReference>
<accession>A0ABW0W382</accession>
<protein>
    <submittedName>
        <fullName evidence="3">NAD(P)-dependent oxidoreductase</fullName>
    </submittedName>
</protein>